<evidence type="ECO:0000313" key="8">
    <source>
        <dbReference type="Proteomes" id="UP000789759"/>
    </source>
</evidence>
<dbReference type="Proteomes" id="UP000789759">
    <property type="component" value="Unassembled WGS sequence"/>
</dbReference>
<dbReference type="AlphaFoldDB" id="A0A9N9B1N8"/>
<dbReference type="SUPFAM" id="SSF53067">
    <property type="entry name" value="Actin-like ATPase domain"/>
    <property type="match status" value="2"/>
</dbReference>
<gene>
    <name evidence="7" type="ORF">CPELLU_LOCUS4633</name>
</gene>
<evidence type="ECO:0000256" key="4">
    <source>
        <dbReference type="ARBA" id="ARBA00022840"/>
    </source>
</evidence>
<evidence type="ECO:0000256" key="2">
    <source>
        <dbReference type="ARBA" id="ARBA00022490"/>
    </source>
</evidence>
<comment type="similarity">
    <text evidence="6">Belongs to the actin family.</text>
</comment>
<dbReference type="InterPro" id="IPR004000">
    <property type="entry name" value="Actin"/>
</dbReference>
<evidence type="ECO:0000256" key="5">
    <source>
        <dbReference type="ARBA" id="ARBA00023212"/>
    </source>
</evidence>
<dbReference type="Pfam" id="PF00022">
    <property type="entry name" value="Actin"/>
    <property type="match status" value="1"/>
</dbReference>
<dbReference type="GO" id="GO:0005524">
    <property type="term" value="F:ATP binding"/>
    <property type="evidence" value="ECO:0007669"/>
    <property type="project" value="UniProtKB-KW"/>
</dbReference>
<dbReference type="Gene3D" id="3.30.420.40">
    <property type="match status" value="2"/>
</dbReference>
<sequence length="392" mass="44615">MGRHRGALFCNMNLKDSYIGDDALSKRDILNLNYPIEHGIVMNWDDMEKIWHHIFYNELRVAPEEHPVLLTEVPLHHESEIKKHESNRKKYEANREKMTQNMFEAFNVPALYVANQSVLSLHSTGRDTGIVLDSGDGATYAVPVHEGQTLPDTILRLDLTGRDLTEYLMTILMKRGYSLMTSSEYGIFRDIKEELCYVALDFELEMQTAAQTSALEKSYKLPDGQVITIGNERFRTPEALFQPSLLNIEGGGIHQIINDSIMKCDDKFHKDLLSNIVLSGGNTMYPGIADRLQKELTLLSRYCTSQYAIMIKVVSYPNRKYLTWIGGSILASHPKFQEMWINKQEYDEFGPSIVHRKGSNASKISAALSIACTTVYETIDHYKKTGSSYPKK</sequence>
<dbReference type="GO" id="GO:0005856">
    <property type="term" value="C:cytoskeleton"/>
    <property type="evidence" value="ECO:0007669"/>
    <property type="project" value="UniProtKB-SubCell"/>
</dbReference>
<evidence type="ECO:0000256" key="1">
    <source>
        <dbReference type="ARBA" id="ARBA00004245"/>
    </source>
</evidence>
<reference evidence="7" key="1">
    <citation type="submission" date="2021-06" db="EMBL/GenBank/DDBJ databases">
        <authorList>
            <person name="Kallberg Y."/>
            <person name="Tangrot J."/>
            <person name="Rosling A."/>
        </authorList>
    </citation>
    <scope>NUCLEOTIDE SEQUENCE</scope>
    <source>
        <strain evidence="7">FL966</strain>
    </source>
</reference>
<protein>
    <submittedName>
        <fullName evidence="7">14719_t:CDS:1</fullName>
    </submittedName>
</protein>
<keyword evidence="8" id="KW-1185">Reference proteome</keyword>
<dbReference type="Gene3D" id="3.90.640.10">
    <property type="entry name" value="Actin, Chain A, domain 4"/>
    <property type="match status" value="1"/>
</dbReference>
<dbReference type="OrthoDB" id="5132116at2759"/>
<comment type="caution">
    <text evidence="7">The sequence shown here is derived from an EMBL/GenBank/DDBJ whole genome shotgun (WGS) entry which is preliminary data.</text>
</comment>
<dbReference type="EMBL" id="CAJVQA010002473">
    <property type="protein sequence ID" value="CAG8548449.1"/>
    <property type="molecule type" value="Genomic_DNA"/>
</dbReference>
<dbReference type="FunFam" id="3.30.420.40:FF:000058">
    <property type="entry name" value="Putative actin-related protein 5"/>
    <property type="match status" value="1"/>
</dbReference>
<dbReference type="FunFam" id="3.30.420.40:FF:000148">
    <property type="entry name" value="Actin, alpha skeletal muscle"/>
    <property type="match status" value="1"/>
</dbReference>
<dbReference type="PRINTS" id="PR00190">
    <property type="entry name" value="ACTIN"/>
</dbReference>
<name>A0A9N9B1N8_9GLOM</name>
<comment type="subcellular location">
    <subcellularLocation>
        <location evidence="1">Cytoplasm</location>
        <location evidence="1">Cytoskeleton</location>
    </subcellularLocation>
</comment>
<keyword evidence="3" id="KW-0547">Nucleotide-binding</keyword>
<dbReference type="InterPro" id="IPR043129">
    <property type="entry name" value="ATPase_NBD"/>
</dbReference>
<organism evidence="7 8">
    <name type="scientific">Cetraspora pellucida</name>
    <dbReference type="NCBI Taxonomy" id="1433469"/>
    <lineage>
        <taxon>Eukaryota</taxon>
        <taxon>Fungi</taxon>
        <taxon>Fungi incertae sedis</taxon>
        <taxon>Mucoromycota</taxon>
        <taxon>Glomeromycotina</taxon>
        <taxon>Glomeromycetes</taxon>
        <taxon>Diversisporales</taxon>
        <taxon>Gigasporaceae</taxon>
        <taxon>Cetraspora</taxon>
    </lineage>
</organism>
<evidence type="ECO:0000256" key="3">
    <source>
        <dbReference type="ARBA" id="ARBA00022741"/>
    </source>
</evidence>
<keyword evidence="5" id="KW-0206">Cytoskeleton</keyword>
<evidence type="ECO:0000256" key="6">
    <source>
        <dbReference type="RuleBase" id="RU000487"/>
    </source>
</evidence>
<keyword evidence="4" id="KW-0067">ATP-binding</keyword>
<proteinExistence type="inferred from homology"/>
<keyword evidence="2" id="KW-0963">Cytoplasm</keyword>
<dbReference type="FunFam" id="3.90.640.10:FF:000047">
    <property type="entry name" value="Actin, alpha skeletal muscle"/>
    <property type="match status" value="1"/>
</dbReference>
<dbReference type="SMART" id="SM00268">
    <property type="entry name" value="ACTIN"/>
    <property type="match status" value="1"/>
</dbReference>
<accession>A0A9N9B1N8</accession>
<evidence type="ECO:0000313" key="7">
    <source>
        <dbReference type="EMBL" id="CAG8548449.1"/>
    </source>
</evidence>
<dbReference type="PANTHER" id="PTHR11937">
    <property type="entry name" value="ACTIN"/>
    <property type="match status" value="1"/>
</dbReference>